<keyword evidence="9 11" id="KW-0057">Aromatic amino acid biosynthesis</keyword>
<dbReference type="GO" id="GO:0000287">
    <property type="term" value="F:magnesium ion binding"/>
    <property type="evidence" value="ECO:0007669"/>
    <property type="project" value="UniProtKB-UniRule"/>
</dbReference>
<dbReference type="PANTHER" id="PTHR21087:SF16">
    <property type="entry name" value="SHIKIMATE KINASE 1, CHLOROPLASTIC"/>
    <property type="match status" value="1"/>
</dbReference>
<dbReference type="RefSeq" id="WP_057787247.1">
    <property type="nucleotide sequence ID" value="NZ_CBDALJ010000001.1"/>
</dbReference>
<keyword evidence="11" id="KW-0479">Metal-binding</keyword>
<gene>
    <name evidence="11" type="primary">aroK</name>
    <name evidence="12" type="ORF">IV67_GL000172</name>
</gene>
<comment type="caution">
    <text evidence="11">Lacks conserved residue(s) required for the propagation of feature annotation.</text>
</comment>
<evidence type="ECO:0000256" key="11">
    <source>
        <dbReference type="HAMAP-Rule" id="MF_00109"/>
    </source>
</evidence>
<dbReference type="AlphaFoldDB" id="A0A0R2JP76"/>
<keyword evidence="5 11" id="KW-0808">Transferase</keyword>
<feature type="binding site" evidence="11">
    <location>
        <position position="33"/>
    </location>
    <ligand>
        <name>substrate</name>
    </ligand>
</feature>
<evidence type="ECO:0000256" key="10">
    <source>
        <dbReference type="ARBA" id="ARBA00048567"/>
    </source>
</evidence>
<protein>
    <recommendedName>
        <fullName evidence="3 11">Shikimate kinase</fullName>
        <shortName evidence="11">SK</shortName>
        <ecNumber evidence="3 11">2.7.1.71</ecNumber>
    </recommendedName>
</protein>
<dbReference type="GO" id="GO:0009423">
    <property type="term" value="P:chorismate biosynthetic process"/>
    <property type="evidence" value="ECO:0007669"/>
    <property type="project" value="UniProtKB-UniRule"/>
</dbReference>
<dbReference type="CDD" id="cd00464">
    <property type="entry name" value="SK"/>
    <property type="match status" value="1"/>
</dbReference>
<feature type="binding site" evidence="11">
    <location>
        <begin position="11"/>
        <end position="16"/>
    </location>
    <ligand>
        <name>ATP</name>
        <dbReference type="ChEBI" id="CHEBI:30616"/>
    </ligand>
</feature>
<sequence length="164" mass="17983">MLSAILIGFMGAGKTTVGKTWAAAEGLPFYDTDDLIQSHTQQTPGEIFAEQGEQTFRAIEHQTLKEMLAVSEGVLATGGGIVENEANLTLLQTTEIPVIYLNAKFGTVAERLMDDQTRPLLQTQSFTDLAQTYQRRKPKYEQSADREIVVDTLSPEAVVALLHA</sequence>
<comment type="caution">
    <text evidence="12">The sequence shown here is derived from an EMBL/GenBank/DDBJ whole genome shotgun (WGS) entry which is preliminary data.</text>
</comment>
<dbReference type="InterPro" id="IPR027417">
    <property type="entry name" value="P-loop_NTPase"/>
</dbReference>
<comment type="subcellular location">
    <subcellularLocation>
        <location evidence="11">Cytoplasm</location>
    </subcellularLocation>
</comment>
<evidence type="ECO:0000256" key="1">
    <source>
        <dbReference type="ARBA" id="ARBA00004842"/>
    </source>
</evidence>
<feature type="binding site" evidence="11">
    <location>
        <position position="57"/>
    </location>
    <ligand>
        <name>substrate</name>
    </ligand>
</feature>
<feature type="binding site" evidence="11">
    <location>
        <position position="136"/>
    </location>
    <ligand>
        <name>substrate</name>
    </ligand>
</feature>
<evidence type="ECO:0000256" key="7">
    <source>
        <dbReference type="ARBA" id="ARBA00022777"/>
    </source>
</evidence>
<accession>A0A0R2JP76</accession>
<keyword evidence="11" id="KW-0460">Magnesium</keyword>
<evidence type="ECO:0000256" key="5">
    <source>
        <dbReference type="ARBA" id="ARBA00022679"/>
    </source>
</evidence>
<dbReference type="InterPro" id="IPR000623">
    <property type="entry name" value="Shikimate_kinase/TSH1"/>
</dbReference>
<dbReference type="PANTHER" id="PTHR21087">
    <property type="entry name" value="SHIKIMATE KINASE"/>
    <property type="match status" value="1"/>
</dbReference>
<dbReference type="InterPro" id="IPR023000">
    <property type="entry name" value="Shikimate_kinase_CS"/>
</dbReference>
<dbReference type="InterPro" id="IPR031322">
    <property type="entry name" value="Shikimate/glucono_kinase"/>
</dbReference>
<dbReference type="PROSITE" id="PS01128">
    <property type="entry name" value="SHIKIMATE_KINASE"/>
    <property type="match status" value="1"/>
</dbReference>
<dbReference type="Proteomes" id="UP000051673">
    <property type="component" value="Unassembled WGS sequence"/>
</dbReference>
<name>A0A0R2JP76_9LACO</name>
<comment type="similarity">
    <text evidence="2 11">Belongs to the shikimate kinase family.</text>
</comment>
<dbReference type="GO" id="GO:0005524">
    <property type="term" value="F:ATP binding"/>
    <property type="evidence" value="ECO:0007669"/>
    <property type="project" value="UniProtKB-UniRule"/>
</dbReference>
<dbReference type="PATRIC" id="fig|1620.3.peg.177"/>
<keyword evidence="13" id="KW-1185">Reference proteome</keyword>
<evidence type="ECO:0000256" key="4">
    <source>
        <dbReference type="ARBA" id="ARBA00022605"/>
    </source>
</evidence>
<dbReference type="HAMAP" id="MF_00109">
    <property type="entry name" value="Shikimate_kinase"/>
    <property type="match status" value="1"/>
</dbReference>
<dbReference type="GO" id="GO:0008652">
    <property type="term" value="P:amino acid biosynthetic process"/>
    <property type="evidence" value="ECO:0007669"/>
    <property type="project" value="UniProtKB-KW"/>
</dbReference>
<dbReference type="GO" id="GO:0005829">
    <property type="term" value="C:cytosol"/>
    <property type="evidence" value="ECO:0007669"/>
    <property type="project" value="TreeGrafter"/>
</dbReference>
<comment type="pathway">
    <text evidence="1 11">Metabolic intermediate biosynthesis; chorismate biosynthesis; chorismate from D-erythrose 4-phosphate and phosphoenolpyruvate: step 5/7.</text>
</comment>
<evidence type="ECO:0000256" key="8">
    <source>
        <dbReference type="ARBA" id="ARBA00022840"/>
    </source>
</evidence>
<keyword evidence="7 11" id="KW-0418">Kinase</keyword>
<keyword evidence="11" id="KW-0963">Cytoplasm</keyword>
<dbReference type="UniPathway" id="UPA00053">
    <property type="reaction ID" value="UER00088"/>
</dbReference>
<evidence type="ECO:0000313" key="13">
    <source>
        <dbReference type="Proteomes" id="UP000051673"/>
    </source>
</evidence>
<reference evidence="12 13" key="1">
    <citation type="journal article" date="2015" name="Genome Announc.">
        <title>Expanding the biotechnology potential of lactobacilli through comparative genomics of 213 strains and associated genera.</title>
        <authorList>
            <person name="Sun Z."/>
            <person name="Harris H.M."/>
            <person name="McCann A."/>
            <person name="Guo C."/>
            <person name="Argimon S."/>
            <person name="Zhang W."/>
            <person name="Yang X."/>
            <person name="Jeffery I.B."/>
            <person name="Cooney J.C."/>
            <person name="Kagawa T.F."/>
            <person name="Liu W."/>
            <person name="Song Y."/>
            <person name="Salvetti E."/>
            <person name="Wrobel A."/>
            <person name="Rasinkangas P."/>
            <person name="Parkhill J."/>
            <person name="Rea M.C."/>
            <person name="O'Sullivan O."/>
            <person name="Ritari J."/>
            <person name="Douillard F.P."/>
            <person name="Paul Ross R."/>
            <person name="Yang R."/>
            <person name="Briner A.E."/>
            <person name="Felis G.E."/>
            <person name="de Vos W.M."/>
            <person name="Barrangou R."/>
            <person name="Klaenhammer T.R."/>
            <person name="Caufield P.W."/>
            <person name="Cui Y."/>
            <person name="Zhang H."/>
            <person name="O'Toole P.W."/>
        </authorList>
    </citation>
    <scope>NUCLEOTIDE SEQUENCE [LARGE SCALE GENOMIC DNA]</scope>
    <source>
        <strain evidence="12 13">DSM 20014</strain>
    </source>
</reference>
<keyword evidence="4 11" id="KW-0028">Amino-acid biosynthesis</keyword>
<comment type="function">
    <text evidence="11">Catalyzes the specific phosphorylation of the 3-hydroxyl group of shikimic acid using ATP as a cosubstrate.</text>
</comment>
<feature type="binding site" evidence="11">
    <location>
        <position position="79"/>
    </location>
    <ligand>
        <name>substrate</name>
    </ligand>
</feature>
<dbReference type="Gene3D" id="3.40.50.300">
    <property type="entry name" value="P-loop containing nucleotide triphosphate hydrolases"/>
    <property type="match status" value="1"/>
</dbReference>
<dbReference type="SUPFAM" id="SSF52540">
    <property type="entry name" value="P-loop containing nucleoside triphosphate hydrolases"/>
    <property type="match status" value="1"/>
</dbReference>
<evidence type="ECO:0000256" key="6">
    <source>
        <dbReference type="ARBA" id="ARBA00022741"/>
    </source>
</evidence>
<feature type="binding site" evidence="11">
    <location>
        <position position="15"/>
    </location>
    <ligand>
        <name>Mg(2+)</name>
        <dbReference type="ChEBI" id="CHEBI:18420"/>
    </ligand>
</feature>
<comment type="catalytic activity">
    <reaction evidence="10 11">
        <text>shikimate + ATP = 3-phosphoshikimate + ADP + H(+)</text>
        <dbReference type="Rhea" id="RHEA:13121"/>
        <dbReference type="ChEBI" id="CHEBI:15378"/>
        <dbReference type="ChEBI" id="CHEBI:30616"/>
        <dbReference type="ChEBI" id="CHEBI:36208"/>
        <dbReference type="ChEBI" id="CHEBI:145989"/>
        <dbReference type="ChEBI" id="CHEBI:456216"/>
        <dbReference type="EC" id="2.7.1.71"/>
    </reaction>
</comment>
<organism evidence="12 13">
    <name type="scientific">Weissella minor</name>
    <dbReference type="NCBI Taxonomy" id="1620"/>
    <lineage>
        <taxon>Bacteria</taxon>
        <taxon>Bacillati</taxon>
        <taxon>Bacillota</taxon>
        <taxon>Bacilli</taxon>
        <taxon>Lactobacillales</taxon>
        <taxon>Lactobacillaceae</taxon>
        <taxon>Weissella</taxon>
    </lineage>
</organism>
<dbReference type="Pfam" id="PF01202">
    <property type="entry name" value="SKI"/>
    <property type="match status" value="1"/>
</dbReference>
<proteinExistence type="inferred from homology"/>
<feature type="binding site" evidence="11">
    <location>
        <position position="118"/>
    </location>
    <ligand>
        <name>ATP</name>
        <dbReference type="ChEBI" id="CHEBI:30616"/>
    </ligand>
</feature>
<dbReference type="EC" id="2.7.1.71" evidence="3 11"/>
<evidence type="ECO:0000256" key="9">
    <source>
        <dbReference type="ARBA" id="ARBA00023141"/>
    </source>
</evidence>
<dbReference type="GO" id="GO:0004765">
    <property type="term" value="F:shikimate kinase activity"/>
    <property type="evidence" value="ECO:0007669"/>
    <property type="project" value="UniProtKB-UniRule"/>
</dbReference>
<keyword evidence="8 11" id="KW-0067">ATP-binding</keyword>
<dbReference type="GO" id="GO:0009073">
    <property type="term" value="P:aromatic amino acid family biosynthetic process"/>
    <property type="evidence" value="ECO:0007669"/>
    <property type="project" value="UniProtKB-KW"/>
</dbReference>
<dbReference type="PRINTS" id="PR01100">
    <property type="entry name" value="SHIKIMTKNASE"/>
</dbReference>
<comment type="subunit">
    <text evidence="11">Monomer.</text>
</comment>
<keyword evidence="6 11" id="KW-0547">Nucleotide-binding</keyword>
<dbReference type="EMBL" id="JQCD01000024">
    <property type="protein sequence ID" value="KRN76668.1"/>
    <property type="molecule type" value="Genomic_DNA"/>
</dbReference>
<evidence type="ECO:0000256" key="2">
    <source>
        <dbReference type="ARBA" id="ARBA00006997"/>
    </source>
</evidence>
<comment type="cofactor">
    <cofactor evidence="11">
        <name>Mg(2+)</name>
        <dbReference type="ChEBI" id="CHEBI:18420"/>
    </cofactor>
    <text evidence="11">Binds 1 Mg(2+) ion per subunit.</text>
</comment>
<evidence type="ECO:0000313" key="12">
    <source>
        <dbReference type="EMBL" id="KRN76668.1"/>
    </source>
</evidence>
<dbReference type="OrthoDB" id="9800332at2"/>
<evidence type="ECO:0000256" key="3">
    <source>
        <dbReference type="ARBA" id="ARBA00012154"/>
    </source>
</evidence>
<dbReference type="STRING" id="1620.IV67_GL000172"/>